<gene>
    <name evidence="2" type="ORF">CEUSTIGMA_g10879.t1</name>
</gene>
<proteinExistence type="predicted"/>
<dbReference type="EMBL" id="BEGY01000099">
    <property type="protein sequence ID" value="GAX83454.1"/>
    <property type="molecule type" value="Genomic_DNA"/>
</dbReference>
<comment type="caution">
    <text evidence="2">The sequence shown here is derived from an EMBL/GenBank/DDBJ whole genome shotgun (WGS) entry which is preliminary data.</text>
</comment>
<reference evidence="2 3" key="1">
    <citation type="submission" date="2017-08" db="EMBL/GenBank/DDBJ databases">
        <title>Acidophilic green algal genome provides insights into adaptation to an acidic environment.</title>
        <authorList>
            <person name="Hirooka S."/>
            <person name="Hirose Y."/>
            <person name="Kanesaki Y."/>
            <person name="Higuchi S."/>
            <person name="Fujiwara T."/>
            <person name="Onuma R."/>
            <person name="Era A."/>
            <person name="Ohbayashi R."/>
            <person name="Uzuka A."/>
            <person name="Nozaki H."/>
            <person name="Yoshikawa H."/>
            <person name="Miyagishima S.Y."/>
        </authorList>
    </citation>
    <scope>NUCLEOTIDE SEQUENCE [LARGE SCALE GENOMIC DNA]</scope>
    <source>
        <strain evidence="2 3">NIES-2499</strain>
    </source>
</reference>
<evidence type="ECO:0000313" key="2">
    <source>
        <dbReference type="EMBL" id="GAX83454.1"/>
    </source>
</evidence>
<feature type="transmembrane region" description="Helical" evidence="1">
    <location>
        <begin position="92"/>
        <end position="112"/>
    </location>
</feature>
<keyword evidence="1" id="KW-1133">Transmembrane helix</keyword>
<feature type="transmembrane region" description="Helical" evidence="1">
    <location>
        <begin position="168"/>
        <end position="187"/>
    </location>
</feature>
<dbReference type="Proteomes" id="UP000232323">
    <property type="component" value="Unassembled WGS sequence"/>
</dbReference>
<name>A0A250XK55_9CHLO</name>
<feature type="transmembrane region" description="Helical" evidence="1">
    <location>
        <begin position="133"/>
        <end position="156"/>
    </location>
</feature>
<keyword evidence="1" id="KW-0472">Membrane</keyword>
<keyword evidence="1" id="KW-0812">Transmembrane</keyword>
<sequence length="210" mass="24356">MVKARIVAYTFENPIFEDKNGESGNDQATALEIKPVVTSEDNLFDTLVYKDVKSLSLRLTWQYWIIHLLVLINIIVVGYTDPLDNPSITVQVIVYGVQLGLMIAIIVAFFIATSQTVFIRFGRYDKYLYEYKYYYLSLLVEFLLVLGAKVYFVVLWTQYTSPLELWSMSVYSALWIAQRSVLLLYLMTATYAANQIFNADVYDTNYMLRM</sequence>
<dbReference type="AlphaFoldDB" id="A0A250XK55"/>
<feature type="transmembrane region" description="Helical" evidence="1">
    <location>
        <begin position="63"/>
        <end position="80"/>
    </location>
</feature>
<evidence type="ECO:0000313" key="3">
    <source>
        <dbReference type="Proteomes" id="UP000232323"/>
    </source>
</evidence>
<accession>A0A250XK55</accession>
<evidence type="ECO:0000256" key="1">
    <source>
        <dbReference type="SAM" id="Phobius"/>
    </source>
</evidence>
<keyword evidence="3" id="KW-1185">Reference proteome</keyword>
<protein>
    <recommendedName>
        <fullName evidence="4">Transmembrane protein 138</fullName>
    </recommendedName>
</protein>
<organism evidence="2 3">
    <name type="scientific">Chlamydomonas eustigma</name>
    <dbReference type="NCBI Taxonomy" id="1157962"/>
    <lineage>
        <taxon>Eukaryota</taxon>
        <taxon>Viridiplantae</taxon>
        <taxon>Chlorophyta</taxon>
        <taxon>core chlorophytes</taxon>
        <taxon>Chlorophyceae</taxon>
        <taxon>CS clade</taxon>
        <taxon>Chlamydomonadales</taxon>
        <taxon>Chlamydomonadaceae</taxon>
        <taxon>Chlamydomonas</taxon>
    </lineage>
</organism>
<evidence type="ECO:0008006" key="4">
    <source>
        <dbReference type="Google" id="ProtNLM"/>
    </source>
</evidence>
<dbReference type="OrthoDB" id="529995at2759"/>